<evidence type="ECO:0000256" key="1">
    <source>
        <dbReference type="ARBA" id="ARBA00004286"/>
    </source>
</evidence>
<evidence type="ECO:0000256" key="3">
    <source>
        <dbReference type="ARBA" id="ARBA00016738"/>
    </source>
</evidence>
<keyword evidence="4" id="KW-0158">Chromosome</keyword>
<evidence type="ECO:0000256" key="4">
    <source>
        <dbReference type="ARBA" id="ARBA00022454"/>
    </source>
</evidence>
<feature type="region of interest" description="Disordered" evidence="10">
    <location>
        <begin position="167"/>
        <end position="186"/>
    </location>
</feature>
<comment type="subcellular location">
    <subcellularLocation>
        <location evidence="1">Chromosome</location>
    </subcellularLocation>
    <subcellularLocation>
        <location evidence="2">Nucleus</location>
        <location evidence="2">Nucleolus</location>
    </subcellularLocation>
</comment>
<keyword evidence="7" id="KW-0175">Coiled coil</keyword>
<dbReference type="Proteomes" id="UP001497392">
    <property type="component" value="Unassembled WGS sequence"/>
</dbReference>
<gene>
    <name evidence="11" type="primary">g796</name>
    <name evidence="11" type="ORF">VP750_LOCUS696</name>
</gene>
<evidence type="ECO:0000313" key="11">
    <source>
        <dbReference type="EMBL" id="CAL5219037.1"/>
    </source>
</evidence>
<evidence type="ECO:0000256" key="9">
    <source>
        <dbReference type="ARBA" id="ARBA00093307"/>
    </source>
</evidence>
<dbReference type="EMBL" id="CAXHTA020000002">
    <property type="protein sequence ID" value="CAL5219037.1"/>
    <property type="molecule type" value="Genomic_DNA"/>
</dbReference>
<keyword evidence="6" id="KW-0164">Citrullination</keyword>
<evidence type="ECO:0000256" key="7">
    <source>
        <dbReference type="ARBA" id="ARBA00023054"/>
    </source>
</evidence>
<feature type="compositionally biased region" description="Basic and acidic residues" evidence="10">
    <location>
        <begin position="177"/>
        <end position="186"/>
    </location>
</feature>
<evidence type="ECO:0000256" key="5">
    <source>
        <dbReference type="ARBA" id="ARBA00022553"/>
    </source>
</evidence>
<evidence type="ECO:0000313" key="12">
    <source>
        <dbReference type="Proteomes" id="UP001497392"/>
    </source>
</evidence>
<evidence type="ECO:0000256" key="8">
    <source>
        <dbReference type="ARBA" id="ARBA00023242"/>
    </source>
</evidence>
<comment type="function">
    <text evidence="9">Required for proper chromosome segregation during mitosis and error-free mitotic progression.</text>
</comment>
<feature type="region of interest" description="Disordered" evidence="10">
    <location>
        <begin position="75"/>
        <end position="96"/>
    </location>
</feature>
<keyword evidence="5" id="KW-0597">Phosphoprotein</keyword>
<feature type="region of interest" description="Disordered" evidence="10">
    <location>
        <begin position="128"/>
        <end position="160"/>
    </location>
</feature>
<dbReference type="PANTHER" id="PTHR13557:SF1">
    <property type="entry name" value="COILED-COIL DOMAIN-CONTAINING PROTEIN 86"/>
    <property type="match status" value="1"/>
</dbReference>
<proteinExistence type="predicted"/>
<comment type="caution">
    <text evidence="11">The sequence shown here is derived from an EMBL/GenBank/DDBJ whole genome shotgun (WGS) entry which is preliminary data.</text>
</comment>
<organism evidence="11 12">
    <name type="scientific">Coccomyxa viridis</name>
    <dbReference type="NCBI Taxonomy" id="1274662"/>
    <lineage>
        <taxon>Eukaryota</taxon>
        <taxon>Viridiplantae</taxon>
        <taxon>Chlorophyta</taxon>
        <taxon>core chlorophytes</taxon>
        <taxon>Trebouxiophyceae</taxon>
        <taxon>Trebouxiophyceae incertae sedis</taxon>
        <taxon>Coccomyxaceae</taxon>
        <taxon>Coccomyxa</taxon>
    </lineage>
</organism>
<evidence type="ECO:0000256" key="10">
    <source>
        <dbReference type="SAM" id="MobiDB-lite"/>
    </source>
</evidence>
<evidence type="ECO:0000256" key="2">
    <source>
        <dbReference type="ARBA" id="ARBA00004604"/>
    </source>
</evidence>
<reference evidence="11 12" key="1">
    <citation type="submission" date="2024-06" db="EMBL/GenBank/DDBJ databases">
        <authorList>
            <person name="Kraege A."/>
            <person name="Thomma B."/>
        </authorList>
    </citation>
    <scope>NUCLEOTIDE SEQUENCE [LARGE SCALE GENOMIC DNA]</scope>
</reference>
<dbReference type="PANTHER" id="PTHR13557">
    <property type="entry name" value="COILED-COIL DOMAIN-CONTAINING PROTEIN 86"/>
    <property type="match status" value="1"/>
</dbReference>
<name>A0ABP1FLX4_9CHLO</name>
<feature type="compositionally biased region" description="Basic residues" evidence="10">
    <location>
        <begin position="167"/>
        <end position="176"/>
    </location>
</feature>
<feature type="compositionally biased region" description="Basic and acidic residues" evidence="10">
    <location>
        <begin position="136"/>
        <end position="149"/>
    </location>
</feature>
<keyword evidence="12" id="KW-1185">Reference proteome</keyword>
<protein>
    <recommendedName>
        <fullName evidence="3">Coiled-coil domain-containing protein 86</fullName>
    </recommendedName>
</protein>
<evidence type="ECO:0000256" key="6">
    <source>
        <dbReference type="ARBA" id="ARBA00022934"/>
    </source>
</evidence>
<accession>A0ABP1FLX4</accession>
<keyword evidence="8" id="KW-0539">Nucleus</keyword>
<dbReference type="InterPro" id="IPR026570">
    <property type="entry name" value="CCDC86"/>
</dbReference>
<sequence>MADAEVPVPPQYKDAQVIDFRNAMLGPRGYRMSRKRKIEEKDEQAEMEANAMQEADTVGVPVQTSKRQKLNIVGIGKGSGRSWKEPSQRASSVKNPILTSSWEKKMQDKAARQHFKEVKQVAIDARKQKLQKVRKQRADAKQRKEENQRKSMVVQAVTNPKTLKKMMASKKDRKKLMKADTLKSVG</sequence>